<feature type="compositionally biased region" description="Basic and acidic residues" evidence="1">
    <location>
        <begin position="40"/>
        <end position="52"/>
    </location>
</feature>
<accession>A0A081NC93</accession>
<dbReference type="EMBL" id="JOKG01000001">
    <property type="protein sequence ID" value="KEQ16066.1"/>
    <property type="molecule type" value="Genomic_DNA"/>
</dbReference>
<evidence type="ECO:0000313" key="2">
    <source>
        <dbReference type="EMBL" id="KEQ16066.1"/>
    </source>
</evidence>
<organism evidence="2 3">
    <name type="scientific">Endozoicomonas montiporae</name>
    <dbReference type="NCBI Taxonomy" id="1027273"/>
    <lineage>
        <taxon>Bacteria</taxon>
        <taxon>Pseudomonadati</taxon>
        <taxon>Pseudomonadota</taxon>
        <taxon>Gammaproteobacteria</taxon>
        <taxon>Oceanospirillales</taxon>
        <taxon>Endozoicomonadaceae</taxon>
        <taxon>Endozoicomonas</taxon>
    </lineage>
</organism>
<proteinExistence type="predicted"/>
<dbReference type="Proteomes" id="UP000028006">
    <property type="component" value="Unassembled WGS sequence"/>
</dbReference>
<sequence>MCFAMNTDPDLPDVSLYSSASSKVTSVSGVKPLKGYADSDAEKKRQRRTTETDFRKRLSEAIGVLQAREARHSLDFDLVELDGELAVSIANAAGERIGLMPAEEAVDRAETGDETAFFVNREC</sequence>
<evidence type="ECO:0000313" key="3">
    <source>
        <dbReference type="Proteomes" id="UP000028006"/>
    </source>
</evidence>
<gene>
    <name evidence="2" type="ORF">GZ77_06275</name>
</gene>
<reference evidence="2 3" key="1">
    <citation type="submission" date="2014-06" db="EMBL/GenBank/DDBJ databases">
        <title>Whole Genome Sequences of Three Symbiotic Endozoicomonas Bacteria.</title>
        <authorList>
            <person name="Neave M.J."/>
            <person name="Apprill A."/>
            <person name="Voolstra C.R."/>
        </authorList>
    </citation>
    <scope>NUCLEOTIDE SEQUENCE [LARGE SCALE GENOMIC DNA]</scope>
    <source>
        <strain evidence="2 3">LMG 24815</strain>
    </source>
</reference>
<comment type="caution">
    <text evidence="2">The sequence shown here is derived from an EMBL/GenBank/DDBJ whole genome shotgun (WGS) entry which is preliminary data.</text>
</comment>
<feature type="region of interest" description="Disordered" evidence="1">
    <location>
        <begin position="31"/>
        <end position="52"/>
    </location>
</feature>
<dbReference type="AlphaFoldDB" id="A0A081NC93"/>
<keyword evidence="3" id="KW-1185">Reference proteome</keyword>
<name>A0A081NC93_9GAMM</name>
<evidence type="ECO:0000256" key="1">
    <source>
        <dbReference type="SAM" id="MobiDB-lite"/>
    </source>
</evidence>
<protein>
    <submittedName>
        <fullName evidence="2">Uncharacterized protein</fullName>
    </submittedName>
</protein>